<keyword evidence="3" id="KW-1185">Reference proteome</keyword>
<protein>
    <submittedName>
        <fullName evidence="2">CLUMA_CG018051, isoform A</fullName>
    </submittedName>
</protein>
<dbReference type="Pfam" id="PF15365">
    <property type="entry name" value="PNRC"/>
    <property type="match status" value="1"/>
</dbReference>
<sequence length="166" mass="18001">MGTNKNAPSSERTFFNGSPSNKKYSSGTQQRPSPSKSINIKTPCKNQSSNVAGLTNNNNSSKRLSGSCSPPNFSYFAGSKCFESPSPQSLPKPPTSWFDDESGMKNGSFKATGRPQRARKSLNLSAINSTTSCATEYARQQNSSFTSINNNDHYTQNLKLLLNVNA</sequence>
<evidence type="ECO:0000256" key="1">
    <source>
        <dbReference type="SAM" id="MobiDB-lite"/>
    </source>
</evidence>
<evidence type="ECO:0000313" key="2">
    <source>
        <dbReference type="EMBL" id="CRL05342.1"/>
    </source>
</evidence>
<proteinExistence type="predicted"/>
<organism evidence="2 3">
    <name type="scientific">Clunio marinus</name>
    <dbReference type="NCBI Taxonomy" id="568069"/>
    <lineage>
        <taxon>Eukaryota</taxon>
        <taxon>Metazoa</taxon>
        <taxon>Ecdysozoa</taxon>
        <taxon>Arthropoda</taxon>
        <taxon>Hexapoda</taxon>
        <taxon>Insecta</taxon>
        <taxon>Pterygota</taxon>
        <taxon>Neoptera</taxon>
        <taxon>Endopterygota</taxon>
        <taxon>Diptera</taxon>
        <taxon>Nematocera</taxon>
        <taxon>Chironomoidea</taxon>
        <taxon>Chironomidae</taxon>
        <taxon>Clunio</taxon>
    </lineage>
</organism>
<feature type="region of interest" description="Disordered" evidence="1">
    <location>
        <begin position="1"/>
        <end position="67"/>
    </location>
</feature>
<reference evidence="2 3" key="1">
    <citation type="submission" date="2015-04" db="EMBL/GenBank/DDBJ databases">
        <authorList>
            <person name="Syromyatnikov M.Y."/>
            <person name="Popov V.N."/>
        </authorList>
    </citation>
    <scope>NUCLEOTIDE SEQUENCE [LARGE SCALE GENOMIC DNA]</scope>
</reference>
<dbReference type="EMBL" id="CVRI01000064">
    <property type="protein sequence ID" value="CRL05342.1"/>
    <property type="molecule type" value="Genomic_DNA"/>
</dbReference>
<name>A0A1J1J1M1_9DIPT</name>
<gene>
    <name evidence="2" type="primary">PNRC family containing protein</name>
    <name evidence="2" type="ORF">CLUMA_CG018051</name>
</gene>
<evidence type="ECO:0000313" key="3">
    <source>
        <dbReference type="Proteomes" id="UP000183832"/>
    </source>
</evidence>
<dbReference type="Proteomes" id="UP000183832">
    <property type="component" value="Unassembled WGS sequence"/>
</dbReference>
<dbReference type="AlphaFoldDB" id="A0A1J1J1M1"/>
<dbReference type="InterPro" id="IPR028322">
    <property type="entry name" value="PNRC-like_rgn"/>
</dbReference>
<dbReference type="GO" id="GO:0016071">
    <property type="term" value="P:mRNA metabolic process"/>
    <property type="evidence" value="ECO:0007669"/>
    <property type="project" value="UniProtKB-ARBA"/>
</dbReference>
<feature type="region of interest" description="Disordered" evidence="1">
    <location>
        <begin position="82"/>
        <end position="103"/>
    </location>
</feature>
<accession>A0A1J1J1M1</accession>
<dbReference type="OrthoDB" id="6358215at2759"/>